<gene>
    <name evidence="4" type="ORF">Bca52824_003651</name>
</gene>
<evidence type="ECO:0000313" key="5">
    <source>
        <dbReference type="Proteomes" id="UP000886595"/>
    </source>
</evidence>
<dbReference type="AlphaFoldDB" id="A0A8X7WMH3"/>
<dbReference type="Proteomes" id="UP000886595">
    <property type="component" value="Unassembled WGS sequence"/>
</dbReference>
<proteinExistence type="inferred from homology"/>
<comment type="similarity">
    <text evidence="1">Belongs to the protein kinase superfamily. ADCK protein kinase family.</text>
</comment>
<feature type="domain" description="ABC1 atypical kinase-like" evidence="3">
    <location>
        <begin position="225"/>
        <end position="487"/>
    </location>
</feature>
<dbReference type="SUPFAM" id="SSF56112">
    <property type="entry name" value="Protein kinase-like (PK-like)"/>
    <property type="match status" value="1"/>
</dbReference>
<dbReference type="InterPro" id="IPR004147">
    <property type="entry name" value="ABC1_dom"/>
</dbReference>
<comment type="caution">
    <text evidence="4">The sequence shown here is derived from an EMBL/GenBank/DDBJ whole genome shotgun (WGS) entry which is preliminary data.</text>
</comment>
<dbReference type="EMBL" id="JAAMPC010000001">
    <property type="protein sequence ID" value="KAG2332471.1"/>
    <property type="molecule type" value="Genomic_DNA"/>
</dbReference>
<feature type="region of interest" description="Disordered" evidence="2">
    <location>
        <begin position="1"/>
        <end position="22"/>
    </location>
</feature>
<dbReference type="InterPro" id="IPR011009">
    <property type="entry name" value="Kinase-like_dom_sf"/>
</dbReference>
<dbReference type="CDD" id="cd05121">
    <property type="entry name" value="ABC1_ADCK3-like"/>
    <property type="match status" value="1"/>
</dbReference>
<dbReference type="OrthoDB" id="427480at2759"/>
<accession>A0A8X7WMH3</accession>
<dbReference type="InterPro" id="IPR050154">
    <property type="entry name" value="UbiB_kinase"/>
</dbReference>
<sequence>MASVLPPSPSCSTIRTPVRRSPRTGGAFAVSELRRLKQRRAVLPPVAVSLGHVADVVRNDVEFLKNKIGIGIKWANVAFRVPEVTKSAEEVFWLRHLEDSASPPLEQPSLPQPSYSGLTGVDLLMADVKALEAYAGYIYCLSKMWSRPLPEVYDPQAVADYFNCRPHVVAFRLLEVFSAFMVAAIRLRTSSESDKGKNWKLQVGQSLSTRPDLIGTETAKALSELHDRIPPFPWPEASKVIEEELGAPVESFFSQFSQETVAAASFGQVYRGRTLDGLDVAVKVQRPDLRHAVLRDIYILRLGVFGCIAKIAKRESDIRVYADELGKGLAGELDFTLEAANASEFREAHSRFSYIRVPKVYQHLTRKRVLTMEWMVGESPTDLQAITTGYSENDTQSHERQNWKREDAFLIWHVTVNKGVEATLVQLLDTGILHADPHPGNLRYTTSRQIGFLDFGLVCRMERKHQLAMLASIVHIVNGDWSSLVEALGDMDVTKPGVNTRRFTLDLELAVGEVELKNGIPDIEFTKVLSKIVQVALKYQLRMPPYFTLVLRSLACLEGLAASGDPNFKTFEAAYPFVVQKLLTENSAATTKILHSAVLNRKKEFRWERVALFLSKSSVRKSSPLLTPSRDETSVHSSSNQTDKDVDTVSLVMKLLASKDGVVLRRLLMAANGTSLIRTFISKEAHAIRRKLCTMVADTLYQWMVGISGVNSLKFIWLPDPPPSSGTNITVKDFKSLIEDKRVRVILRKTLESAKSDRVLTLKFCLSSFVMFLTASALACHRFVISVSEGYVNYLSLSAPVALRT</sequence>
<evidence type="ECO:0000259" key="3">
    <source>
        <dbReference type="Pfam" id="PF03109"/>
    </source>
</evidence>
<protein>
    <recommendedName>
        <fullName evidence="3">ABC1 atypical kinase-like domain-containing protein</fullName>
    </recommendedName>
</protein>
<dbReference type="Pfam" id="PF03109">
    <property type="entry name" value="ABC1"/>
    <property type="match status" value="1"/>
</dbReference>
<organism evidence="4 5">
    <name type="scientific">Brassica carinata</name>
    <name type="common">Ethiopian mustard</name>
    <name type="synonym">Abyssinian cabbage</name>
    <dbReference type="NCBI Taxonomy" id="52824"/>
    <lineage>
        <taxon>Eukaryota</taxon>
        <taxon>Viridiplantae</taxon>
        <taxon>Streptophyta</taxon>
        <taxon>Embryophyta</taxon>
        <taxon>Tracheophyta</taxon>
        <taxon>Spermatophyta</taxon>
        <taxon>Magnoliopsida</taxon>
        <taxon>eudicotyledons</taxon>
        <taxon>Gunneridae</taxon>
        <taxon>Pentapetalae</taxon>
        <taxon>rosids</taxon>
        <taxon>malvids</taxon>
        <taxon>Brassicales</taxon>
        <taxon>Brassicaceae</taxon>
        <taxon>Brassiceae</taxon>
        <taxon>Brassica</taxon>
    </lineage>
</organism>
<dbReference type="PANTHER" id="PTHR10566:SF123">
    <property type="entry name" value="PROTEIN KINASE SUPERFAMILY PROTEIN"/>
    <property type="match status" value="1"/>
</dbReference>
<name>A0A8X7WMH3_BRACI</name>
<feature type="region of interest" description="Disordered" evidence="2">
    <location>
        <begin position="622"/>
        <end position="642"/>
    </location>
</feature>
<evidence type="ECO:0000256" key="1">
    <source>
        <dbReference type="ARBA" id="ARBA00009670"/>
    </source>
</evidence>
<keyword evidence="5" id="KW-1185">Reference proteome</keyword>
<evidence type="ECO:0000256" key="2">
    <source>
        <dbReference type="SAM" id="MobiDB-lite"/>
    </source>
</evidence>
<dbReference type="PANTHER" id="PTHR10566">
    <property type="entry name" value="CHAPERONE-ACTIVITY OF BC1 COMPLEX CABC1 -RELATED"/>
    <property type="match status" value="1"/>
</dbReference>
<reference evidence="4 5" key="1">
    <citation type="submission" date="2020-02" db="EMBL/GenBank/DDBJ databases">
        <authorList>
            <person name="Ma Q."/>
            <person name="Huang Y."/>
            <person name="Song X."/>
            <person name="Pei D."/>
        </authorList>
    </citation>
    <scope>NUCLEOTIDE SEQUENCE [LARGE SCALE GENOMIC DNA]</scope>
    <source>
        <strain evidence="4">Sxm20200214</strain>
        <tissue evidence="4">Leaf</tissue>
    </source>
</reference>
<evidence type="ECO:0000313" key="4">
    <source>
        <dbReference type="EMBL" id="KAG2332471.1"/>
    </source>
</evidence>